<evidence type="ECO:0000313" key="2">
    <source>
        <dbReference type="EMBL" id="MBJ7265540.1"/>
    </source>
</evidence>
<dbReference type="AlphaFoldDB" id="A0A8I1KFB0"/>
<reference evidence="3 5" key="1">
    <citation type="submission" date="2020-09" db="EMBL/GenBank/DDBJ databases">
        <title>Draft Genomes of Bacterial Isolates from North Pond Shallow Sediments.</title>
        <authorList>
            <person name="Kiel Reese B."/>
            <person name="Mullis M."/>
            <person name="Weisend R.E."/>
        </authorList>
    </citation>
    <scope>NUCLEOTIDE SEQUENCE</scope>
    <source>
        <strain evidence="3">KJE-2</strain>
        <strain evidence="2 5">KJE-3</strain>
    </source>
</reference>
<evidence type="ECO:0000313" key="3">
    <source>
        <dbReference type="EMBL" id="MBJ7316786.1"/>
    </source>
</evidence>
<evidence type="ECO:0000313" key="5">
    <source>
        <dbReference type="Proteomes" id="UP000655994"/>
    </source>
</evidence>
<accession>A0A8I1KFB0</accession>
<dbReference type="EMBL" id="JAEMOS010000002">
    <property type="protein sequence ID" value="MBJ7265540.1"/>
    <property type="molecule type" value="Genomic_DNA"/>
</dbReference>
<keyword evidence="5" id="KW-1185">Reference proteome</keyword>
<gene>
    <name evidence="2" type="ORF">JHC10_01145</name>
    <name evidence="3" type="ORF">JHC11_12395</name>
</gene>
<evidence type="ECO:0000313" key="4">
    <source>
        <dbReference type="Proteomes" id="UP000621390"/>
    </source>
</evidence>
<protein>
    <submittedName>
        <fullName evidence="3">Uncharacterized protein</fullName>
    </submittedName>
</protein>
<dbReference type="Proteomes" id="UP000655994">
    <property type="component" value="Unassembled WGS sequence"/>
</dbReference>
<comment type="caution">
    <text evidence="3">The sequence shown here is derived from an EMBL/GenBank/DDBJ whole genome shotgun (WGS) entry which is preliminary data.</text>
</comment>
<dbReference type="Proteomes" id="UP000621390">
    <property type="component" value="Unassembled WGS sequence"/>
</dbReference>
<organism evidence="3 4">
    <name type="scientific">Idiomarina abyssalis</name>
    <dbReference type="NCBI Taxonomy" id="86102"/>
    <lineage>
        <taxon>Bacteria</taxon>
        <taxon>Pseudomonadati</taxon>
        <taxon>Pseudomonadota</taxon>
        <taxon>Gammaproteobacteria</taxon>
        <taxon>Alteromonadales</taxon>
        <taxon>Idiomarinaceae</taxon>
        <taxon>Idiomarina</taxon>
    </lineage>
</organism>
<dbReference type="EMBL" id="JAEMOP010000009">
    <property type="protein sequence ID" value="MBJ7316786.1"/>
    <property type="molecule type" value="Genomic_DNA"/>
</dbReference>
<name>A0A8I1KFB0_9GAMM</name>
<sequence length="90" mass="10483">MDIQPLRMLDRSRPVVVSDGSKRPSARHRHKLRNWTENNFRGRILRVTDDAVQIENLDRSSGHCHVKKWFSAQSPVEIRGATIPTNRRVQ</sequence>
<proteinExistence type="predicted"/>
<evidence type="ECO:0000256" key="1">
    <source>
        <dbReference type="SAM" id="MobiDB-lite"/>
    </source>
</evidence>
<dbReference type="RefSeq" id="WP_199493404.1">
    <property type="nucleotide sequence ID" value="NZ_JAEMOP010000009.1"/>
</dbReference>
<feature type="region of interest" description="Disordered" evidence="1">
    <location>
        <begin position="1"/>
        <end position="28"/>
    </location>
</feature>